<dbReference type="OrthoDB" id="9802653at2"/>
<dbReference type="EMBL" id="CP035108">
    <property type="protein sequence ID" value="QAR33659.1"/>
    <property type="molecule type" value="Genomic_DNA"/>
</dbReference>
<dbReference type="Pfam" id="PF04319">
    <property type="entry name" value="NifZ"/>
    <property type="match status" value="1"/>
</dbReference>
<keyword evidence="2" id="KW-0535">Nitrogen fixation</keyword>
<dbReference type="Proteomes" id="UP000287502">
    <property type="component" value="Chromosome"/>
</dbReference>
<reference evidence="3 4" key="1">
    <citation type="submission" date="2019-01" db="EMBL/GenBank/DDBJ databases">
        <title>Geovibrio thiophilus DSM 11263, complete genome.</title>
        <authorList>
            <person name="Spring S."/>
            <person name="Bunk B."/>
            <person name="Sproer C."/>
        </authorList>
    </citation>
    <scope>NUCLEOTIDE SEQUENCE [LARGE SCALE GENOMIC DNA]</scope>
    <source>
        <strain evidence="3 4">DSM 11263</strain>
    </source>
</reference>
<comment type="similarity">
    <text evidence="1">Belongs to the NifZ family.</text>
</comment>
<evidence type="ECO:0000313" key="3">
    <source>
        <dbReference type="EMBL" id="QAR33659.1"/>
    </source>
</evidence>
<proteinExistence type="inferred from homology"/>
<protein>
    <submittedName>
        <fullName evidence="3">Nitrogen fixation protein NifZ</fullName>
    </submittedName>
</protein>
<dbReference type="AlphaFoldDB" id="A0A3R5Y7L0"/>
<dbReference type="RefSeq" id="WP_128466945.1">
    <property type="nucleotide sequence ID" value="NZ_CP035108.1"/>
</dbReference>
<accession>A0A3R5Y7L0</accession>
<dbReference type="KEGG" id="gtl:EP073_09670"/>
<keyword evidence="4" id="KW-1185">Reference proteome</keyword>
<dbReference type="InterPro" id="IPR007415">
    <property type="entry name" value="Nitrogenase_MoFe_mat_NifZ"/>
</dbReference>
<sequence>MEFRENQKIRVLGCTKSDGTCAGCNRGKVVAEEGEEGFVCQITEFLFEPVVVVHFLETNKKVGFRKHEIEIIEDYDPDEMVWIKIKKDDSQNTVSTS</sequence>
<evidence type="ECO:0000256" key="2">
    <source>
        <dbReference type="ARBA" id="ARBA00023231"/>
    </source>
</evidence>
<name>A0A3R5Y7L0_9BACT</name>
<gene>
    <name evidence="3" type="ORF">EP073_09670</name>
</gene>
<dbReference type="GO" id="GO:0009399">
    <property type="term" value="P:nitrogen fixation"/>
    <property type="evidence" value="ECO:0007669"/>
    <property type="project" value="InterPro"/>
</dbReference>
<organism evidence="3 4">
    <name type="scientific">Geovibrio thiophilus</name>
    <dbReference type="NCBI Taxonomy" id="139438"/>
    <lineage>
        <taxon>Bacteria</taxon>
        <taxon>Pseudomonadati</taxon>
        <taxon>Deferribacterota</taxon>
        <taxon>Deferribacteres</taxon>
        <taxon>Deferribacterales</taxon>
        <taxon>Geovibrionaceae</taxon>
        <taxon>Geovibrio</taxon>
    </lineage>
</organism>
<evidence type="ECO:0000256" key="1">
    <source>
        <dbReference type="ARBA" id="ARBA00008027"/>
    </source>
</evidence>
<evidence type="ECO:0000313" key="4">
    <source>
        <dbReference type="Proteomes" id="UP000287502"/>
    </source>
</evidence>